<dbReference type="Pfam" id="PF07732">
    <property type="entry name" value="Cu-oxidase_3"/>
    <property type="match status" value="1"/>
</dbReference>
<evidence type="ECO:0000256" key="2">
    <source>
        <dbReference type="ARBA" id="ARBA00001935"/>
    </source>
</evidence>
<dbReference type="InterPro" id="IPR008972">
    <property type="entry name" value="Cupredoxin"/>
</dbReference>
<organism evidence="12 13">
    <name type="scientific">Cristinia sonorae</name>
    <dbReference type="NCBI Taxonomy" id="1940300"/>
    <lineage>
        <taxon>Eukaryota</taxon>
        <taxon>Fungi</taxon>
        <taxon>Dikarya</taxon>
        <taxon>Basidiomycota</taxon>
        <taxon>Agaricomycotina</taxon>
        <taxon>Agaricomycetes</taxon>
        <taxon>Agaricomycetidae</taxon>
        <taxon>Agaricales</taxon>
        <taxon>Pleurotineae</taxon>
        <taxon>Stephanosporaceae</taxon>
        <taxon>Cristinia</taxon>
    </lineage>
</organism>
<comment type="similarity">
    <text evidence="4">Belongs to the multicopper oxidase family.</text>
</comment>
<evidence type="ECO:0000256" key="6">
    <source>
        <dbReference type="ARBA" id="ARBA00022525"/>
    </source>
</evidence>
<keyword evidence="10" id="KW-0325">Glycoprotein</keyword>
<dbReference type="AlphaFoldDB" id="A0A8K0UGJ2"/>
<evidence type="ECO:0000256" key="1">
    <source>
        <dbReference type="ARBA" id="ARBA00000349"/>
    </source>
</evidence>
<dbReference type="GO" id="GO:0052716">
    <property type="term" value="F:hydroquinone:oxygen oxidoreductase activity"/>
    <property type="evidence" value="ECO:0007669"/>
    <property type="project" value="UniProtKB-EC"/>
</dbReference>
<evidence type="ECO:0000313" key="13">
    <source>
        <dbReference type="Proteomes" id="UP000813824"/>
    </source>
</evidence>
<name>A0A8K0UGJ2_9AGAR</name>
<protein>
    <recommendedName>
        <fullName evidence="5">laccase</fullName>
        <ecNumber evidence="5">1.10.3.2</ecNumber>
    </recommendedName>
</protein>
<reference evidence="12" key="1">
    <citation type="journal article" date="2021" name="New Phytol.">
        <title>Evolutionary innovations through gain and loss of genes in the ectomycorrhizal Boletales.</title>
        <authorList>
            <person name="Wu G."/>
            <person name="Miyauchi S."/>
            <person name="Morin E."/>
            <person name="Kuo A."/>
            <person name="Drula E."/>
            <person name="Varga T."/>
            <person name="Kohler A."/>
            <person name="Feng B."/>
            <person name="Cao Y."/>
            <person name="Lipzen A."/>
            <person name="Daum C."/>
            <person name="Hundley H."/>
            <person name="Pangilinan J."/>
            <person name="Johnson J."/>
            <person name="Barry K."/>
            <person name="LaButti K."/>
            <person name="Ng V."/>
            <person name="Ahrendt S."/>
            <person name="Min B."/>
            <person name="Choi I.G."/>
            <person name="Park H."/>
            <person name="Plett J.M."/>
            <person name="Magnuson J."/>
            <person name="Spatafora J.W."/>
            <person name="Nagy L.G."/>
            <person name="Henrissat B."/>
            <person name="Grigoriev I.V."/>
            <person name="Yang Z.L."/>
            <person name="Xu J."/>
            <person name="Martin F.M."/>
        </authorList>
    </citation>
    <scope>NUCLEOTIDE SEQUENCE</scope>
    <source>
        <strain evidence="12">KKN 215</strain>
    </source>
</reference>
<evidence type="ECO:0000259" key="11">
    <source>
        <dbReference type="Pfam" id="PF07732"/>
    </source>
</evidence>
<keyword evidence="8" id="KW-0560">Oxidoreductase</keyword>
<evidence type="ECO:0000256" key="8">
    <source>
        <dbReference type="ARBA" id="ARBA00023002"/>
    </source>
</evidence>
<comment type="cofactor">
    <cofactor evidence="2">
        <name>Cu cation</name>
        <dbReference type="ChEBI" id="CHEBI:23378"/>
    </cofactor>
</comment>
<keyword evidence="9" id="KW-0186">Copper</keyword>
<dbReference type="PANTHER" id="PTHR11709">
    <property type="entry name" value="MULTI-COPPER OXIDASE"/>
    <property type="match status" value="1"/>
</dbReference>
<dbReference type="InterPro" id="IPR045087">
    <property type="entry name" value="Cu-oxidase_fam"/>
</dbReference>
<keyword evidence="13" id="KW-1185">Reference proteome</keyword>
<comment type="catalytic activity">
    <reaction evidence="1">
        <text>4 hydroquinone + O2 = 4 benzosemiquinone + 2 H2O</text>
        <dbReference type="Rhea" id="RHEA:11276"/>
        <dbReference type="ChEBI" id="CHEBI:15377"/>
        <dbReference type="ChEBI" id="CHEBI:15379"/>
        <dbReference type="ChEBI" id="CHEBI:17594"/>
        <dbReference type="ChEBI" id="CHEBI:17977"/>
        <dbReference type="EC" id="1.10.3.2"/>
    </reaction>
</comment>
<evidence type="ECO:0000256" key="4">
    <source>
        <dbReference type="ARBA" id="ARBA00010609"/>
    </source>
</evidence>
<dbReference type="InterPro" id="IPR011707">
    <property type="entry name" value="Cu-oxidase-like_N"/>
</dbReference>
<evidence type="ECO:0000256" key="10">
    <source>
        <dbReference type="ARBA" id="ARBA00023180"/>
    </source>
</evidence>
<accession>A0A8K0UGJ2</accession>
<proteinExistence type="inferred from homology"/>
<dbReference type="PANTHER" id="PTHR11709:SF394">
    <property type="entry name" value="FI03373P-RELATED"/>
    <property type="match status" value="1"/>
</dbReference>
<dbReference type="Gene3D" id="2.60.40.420">
    <property type="entry name" value="Cupredoxins - blue copper proteins"/>
    <property type="match status" value="1"/>
</dbReference>
<comment type="subcellular location">
    <subcellularLocation>
        <location evidence="3">Secreted</location>
    </subcellularLocation>
</comment>
<sequence>MRPAVLAGGTFPGPILREKFVVFVVNHLTDLDMLTDTTIHGIDQNASNWADKPDFITQGPVLPPVRIPLITVSRYRSRLGTFWSHSHLSTQSCDGLWRLLIVYDPYDPLSDMYDVDNDDTIITFAEWYQAGFGGGINSAILRHHGAPKDPGPREGGVDVVHRLELSIDIARGLIFVNNAYFTLHSVPYSSECSAVFSNAAVEITLPGGLASGLHPYGILING</sequence>
<dbReference type="Proteomes" id="UP000813824">
    <property type="component" value="Unassembled WGS sequence"/>
</dbReference>
<dbReference type="EMBL" id="JAEVFJ010000038">
    <property type="protein sequence ID" value="KAH8089930.1"/>
    <property type="molecule type" value="Genomic_DNA"/>
</dbReference>
<keyword evidence="6" id="KW-0964">Secreted</keyword>
<dbReference type="GO" id="GO:0005507">
    <property type="term" value="F:copper ion binding"/>
    <property type="evidence" value="ECO:0007669"/>
    <property type="project" value="InterPro"/>
</dbReference>
<evidence type="ECO:0000256" key="3">
    <source>
        <dbReference type="ARBA" id="ARBA00004613"/>
    </source>
</evidence>
<feature type="domain" description="Plastocyanin-like" evidence="11">
    <location>
        <begin position="4"/>
        <end position="105"/>
    </location>
</feature>
<gene>
    <name evidence="12" type="ORF">BXZ70DRAFT_1011404</name>
</gene>
<evidence type="ECO:0000256" key="9">
    <source>
        <dbReference type="ARBA" id="ARBA00023008"/>
    </source>
</evidence>
<evidence type="ECO:0000313" key="12">
    <source>
        <dbReference type="EMBL" id="KAH8089930.1"/>
    </source>
</evidence>
<dbReference type="SUPFAM" id="SSF49503">
    <property type="entry name" value="Cupredoxins"/>
    <property type="match status" value="1"/>
</dbReference>
<keyword evidence="7" id="KW-0479">Metal-binding</keyword>
<dbReference type="OrthoDB" id="2121828at2759"/>
<dbReference type="GO" id="GO:0005576">
    <property type="term" value="C:extracellular region"/>
    <property type="evidence" value="ECO:0007669"/>
    <property type="project" value="UniProtKB-SubCell"/>
</dbReference>
<evidence type="ECO:0000256" key="5">
    <source>
        <dbReference type="ARBA" id="ARBA00012297"/>
    </source>
</evidence>
<evidence type="ECO:0000256" key="7">
    <source>
        <dbReference type="ARBA" id="ARBA00022723"/>
    </source>
</evidence>
<comment type="caution">
    <text evidence="12">The sequence shown here is derived from an EMBL/GenBank/DDBJ whole genome shotgun (WGS) entry which is preliminary data.</text>
</comment>
<dbReference type="EC" id="1.10.3.2" evidence="5"/>